<dbReference type="PRINTS" id="PR00598">
    <property type="entry name" value="HTHMARR"/>
</dbReference>
<dbReference type="PATRIC" id="fig|1434119.4.peg.2180"/>
<dbReference type="Proteomes" id="UP000033092">
    <property type="component" value="Chromosome"/>
</dbReference>
<dbReference type="Pfam" id="PF01047">
    <property type="entry name" value="MarR"/>
    <property type="match status" value="1"/>
</dbReference>
<evidence type="ECO:0000313" key="5">
    <source>
        <dbReference type="EMBL" id="AKB32398.1"/>
    </source>
</evidence>
<dbReference type="InterPro" id="IPR036388">
    <property type="entry name" value="WH-like_DNA-bd_sf"/>
</dbReference>
<feature type="domain" description="HTH marR-type" evidence="4">
    <location>
        <begin position="17"/>
        <end position="152"/>
    </location>
</feature>
<reference evidence="5 6" key="1">
    <citation type="submission" date="2014-07" db="EMBL/GenBank/DDBJ databases">
        <title>Methanogenic archaea and the global carbon cycle.</title>
        <authorList>
            <person name="Henriksen J.R."/>
            <person name="Luke J."/>
            <person name="Reinhart S."/>
            <person name="Benedict M.N."/>
            <person name="Youngblut N.D."/>
            <person name="Metcalf M.E."/>
            <person name="Whitaker R.J."/>
            <person name="Metcalf W.W."/>
        </authorList>
    </citation>
    <scope>NUCLEOTIDE SEQUENCE [LARGE SCALE GENOMIC DNA]</scope>
    <source>
        <strain evidence="5 6">HI350</strain>
    </source>
</reference>
<dbReference type="AlphaFoldDB" id="A0A0E3PE72"/>
<dbReference type="SMART" id="SM00347">
    <property type="entry name" value="HTH_MARR"/>
    <property type="match status" value="1"/>
</dbReference>
<dbReference type="KEGG" id="msz:MSSIH_1708"/>
<dbReference type="InterPro" id="IPR000835">
    <property type="entry name" value="HTH_MarR-typ"/>
</dbReference>
<keyword evidence="3" id="KW-0804">Transcription</keyword>
<sequence>MLNDNRIREFRLLMLERTMLFNKLFERDISQKISRARFEELEKLGKQQPTVILIIGMIGEIIPSYLGLCMNLDRSSLSRMIDSMETKGIVKRRIDPGDRRKVLVSLTEKGARYHEILLGIMEEVHASIMDFLDEQDLREYEACLKTEVRIMKKIDSKLGGEE</sequence>
<evidence type="ECO:0000313" key="6">
    <source>
        <dbReference type="Proteomes" id="UP000033092"/>
    </source>
</evidence>
<evidence type="ECO:0000256" key="3">
    <source>
        <dbReference type="ARBA" id="ARBA00023163"/>
    </source>
</evidence>
<dbReference type="GeneID" id="41605746"/>
<dbReference type="HOGENOM" id="CLU_083287_22_3_2"/>
<dbReference type="PANTHER" id="PTHR42756">
    <property type="entry name" value="TRANSCRIPTIONAL REGULATOR, MARR"/>
    <property type="match status" value="1"/>
</dbReference>
<dbReference type="Gene3D" id="1.10.10.10">
    <property type="entry name" value="Winged helix-like DNA-binding domain superfamily/Winged helix DNA-binding domain"/>
    <property type="match status" value="1"/>
</dbReference>
<dbReference type="InterPro" id="IPR036390">
    <property type="entry name" value="WH_DNA-bd_sf"/>
</dbReference>
<gene>
    <name evidence="5" type="ORF">MSSIH_1708</name>
</gene>
<organism evidence="5 6">
    <name type="scientific">Methanosarcina siciliae HI350</name>
    <dbReference type="NCBI Taxonomy" id="1434119"/>
    <lineage>
        <taxon>Archaea</taxon>
        <taxon>Methanobacteriati</taxon>
        <taxon>Methanobacteriota</taxon>
        <taxon>Stenosarchaea group</taxon>
        <taxon>Methanomicrobia</taxon>
        <taxon>Methanosarcinales</taxon>
        <taxon>Methanosarcinaceae</taxon>
        <taxon>Methanosarcina</taxon>
    </lineage>
</organism>
<protein>
    <submittedName>
        <fullName evidence="5">Transcriptional regulator, MarR family</fullName>
    </submittedName>
</protein>
<dbReference type="GO" id="GO:0003700">
    <property type="term" value="F:DNA-binding transcription factor activity"/>
    <property type="evidence" value="ECO:0007669"/>
    <property type="project" value="InterPro"/>
</dbReference>
<proteinExistence type="predicted"/>
<keyword evidence="2" id="KW-0238">DNA-binding</keyword>
<keyword evidence="1" id="KW-0805">Transcription regulation</keyword>
<accession>A0A0E3PE72</accession>
<dbReference type="EMBL" id="CP009507">
    <property type="protein sequence ID" value="AKB32398.1"/>
    <property type="molecule type" value="Genomic_DNA"/>
</dbReference>
<name>A0A0E3PE72_9EURY</name>
<evidence type="ECO:0000259" key="4">
    <source>
        <dbReference type="PROSITE" id="PS50995"/>
    </source>
</evidence>
<dbReference type="SUPFAM" id="SSF46785">
    <property type="entry name" value="Winged helix' DNA-binding domain"/>
    <property type="match status" value="1"/>
</dbReference>
<dbReference type="RefSeq" id="WP_048171891.1">
    <property type="nucleotide sequence ID" value="NZ_CP009507.1"/>
</dbReference>
<dbReference type="PANTHER" id="PTHR42756:SF1">
    <property type="entry name" value="TRANSCRIPTIONAL REPRESSOR OF EMRAB OPERON"/>
    <property type="match status" value="1"/>
</dbReference>
<dbReference type="PROSITE" id="PS50995">
    <property type="entry name" value="HTH_MARR_2"/>
    <property type="match status" value="1"/>
</dbReference>
<evidence type="ECO:0000256" key="1">
    <source>
        <dbReference type="ARBA" id="ARBA00023015"/>
    </source>
</evidence>
<evidence type="ECO:0000256" key="2">
    <source>
        <dbReference type="ARBA" id="ARBA00023125"/>
    </source>
</evidence>
<dbReference type="GO" id="GO:0003677">
    <property type="term" value="F:DNA binding"/>
    <property type="evidence" value="ECO:0007669"/>
    <property type="project" value="UniProtKB-KW"/>
</dbReference>
<dbReference type="GeneID" id="24860607"/>